<protein>
    <submittedName>
        <fullName evidence="1">Uncharacterized protein</fullName>
    </submittedName>
</protein>
<gene>
    <name evidence="2" type="ORF">L914_19523</name>
    <name evidence="1" type="ORF">L915_19753</name>
</gene>
<name>W2FRK1_PHYNI</name>
<dbReference type="Proteomes" id="UP000053236">
    <property type="component" value="Unassembled WGS sequence"/>
</dbReference>
<reference evidence="2" key="2">
    <citation type="submission" date="2013-11" db="EMBL/GenBank/DDBJ databases">
        <title>The Genome Sequence of Phytophthora parasitica IAC_01/95.</title>
        <authorList>
            <consortium name="The Broad Institute Genomics Platform"/>
            <person name="Russ C."/>
            <person name="Tyler B."/>
            <person name="Panabieres F."/>
            <person name="Shan W."/>
            <person name="Tripathy S."/>
            <person name="Grunwald N."/>
            <person name="Machado M."/>
            <person name="Johnson C.S."/>
            <person name="Arredondo F."/>
            <person name="Hong C."/>
            <person name="Coffey M."/>
            <person name="Young S.K."/>
            <person name="Zeng Q."/>
            <person name="Gargeya S."/>
            <person name="Fitzgerald M."/>
            <person name="Abouelleil A."/>
            <person name="Alvarado L."/>
            <person name="Chapman S.B."/>
            <person name="Gainer-Dewar J."/>
            <person name="Goldberg J."/>
            <person name="Griggs A."/>
            <person name="Gujja S."/>
            <person name="Hansen M."/>
            <person name="Howarth C."/>
            <person name="Imamovic A."/>
            <person name="Ireland A."/>
            <person name="Larimer J."/>
            <person name="McCowan C."/>
            <person name="Murphy C."/>
            <person name="Pearson M."/>
            <person name="Poon T.W."/>
            <person name="Priest M."/>
            <person name="Roberts A."/>
            <person name="Saif S."/>
            <person name="Shea T."/>
            <person name="Sykes S."/>
            <person name="Wortman J."/>
            <person name="Nusbaum C."/>
            <person name="Birren B."/>
        </authorList>
    </citation>
    <scope>NUCLEOTIDE SEQUENCE [LARGE SCALE GENOMIC DNA]</scope>
    <source>
        <strain evidence="2">IAC_01/95</strain>
    </source>
</reference>
<dbReference type="EMBL" id="KI696103">
    <property type="protein sequence ID" value="ETM33214.1"/>
    <property type="molecule type" value="Genomic_DNA"/>
</dbReference>
<organism evidence="1">
    <name type="scientific">Phytophthora nicotianae</name>
    <name type="common">Potato buckeye rot agent</name>
    <name type="synonym">Phytophthora parasitica</name>
    <dbReference type="NCBI Taxonomy" id="4792"/>
    <lineage>
        <taxon>Eukaryota</taxon>
        <taxon>Sar</taxon>
        <taxon>Stramenopiles</taxon>
        <taxon>Oomycota</taxon>
        <taxon>Peronosporomycetes</taxon>
        <taxon>Peronosporales</taxon>
        <taxon>Peronosporaceae</taxon>
        <taxon>Phytophthora</taxon>
    </lineage>
</organism>
<sequence length="83" mass="9542">MALVHLASYCPPLMPLYTSWTKCYDMQRMVTAAQQRDSDEDEGACRGAKTEKTRRMDAFEIPRFGVFFLTWTCLEEPGRSNLA</sequence>
<reference evidence="1" key="1">
    <citation type="submission" date="2013-11" db="EMBL/GenBank/DDBJ databases">
        <title>The Genome Sequence of Phytophthora parasitica CJ02B3.</title>
        <authorList>
            <consortium name="The Broad Institute Genomics Platform"/>
            <person name="Russ C."/>
            <person name="Tyler B."/>
            <person name="Panabieres F."/>
            <person name="Shan W."/>
            <person name="Tripathy S."/>
            <person name="Grunwald N."/>
            <person name="Machado M."/>
            <person name="Johnson C.S."/>
            <person name="Arredondo F."/>
            <person name="Hong C."/>
            <person name="Coffey M."/>
            <person name="Young S.K."/>
            <person name="Zeng Q."/>
            <person name="Gargeya S."/>
            <person name="Fitzgerald M."/>
            <person name="Abouelleil A."/>
            <person name="Alvarado L."/>
            <person name="Chapman S.B."/>
            <person name="Gainer-Dewar J."/>
            <person name="Goldberg J."/>
            <person name="Griggs A."/>
            <person name="Gujja S."/>
            <person name="Hansen M."/>
            <person name="Howarth C."/>
            <person name="Imamovic A."/>
            <person name="Ireland A."/>
            <person name="Larimer J."/>
            <person name="McCowan C."/>
            <person name="Murphy C."/>
            <person name="Pearson M."/>
            <person name="Poon T.W."/>
            <person name="Priest M."/>
            <person name="Roberts A."/>
            <person name="Saif S."/>
            <person name="Shea T."/>
            <person name="Sykes S."/>
            <person name="Wortman J."/>
            <person name="Nusbaum C."/>
            <person name="Birren B."/>
        </authorList>
    </citation>
    <scope>NUCLEOTIDE SEQUENCE [LARGE SCALE GENOMIC DNA]</scope>
    <source>
        <strain evidence="1">CJ02B3</strain>
    </source>
</reference>
<evidence type="ECO:0000313" key="2">
    <source>
        <dbReference type="EMBL" id="ETM33214.1"/>
    </source>
</evidence>
<accession>W2FRK1</accession>
<dbReference type="AlphaFoldDB" id="W2FRK1"/>
<proteinExistence type="predicted"/>
<dbReference type="VEuPathDB" id="FungiDB:PPTG_05657"/>
<dbReference type="EMBL" id="KI689350">
    <property type="protein sequence ID" value="ETK73299.1"/>
    <property type="molecule type" value="Genomic_DNA"/>
</dbReference>
<dbReference type="Proteomes" id="UP000054532">
    <property type="component" value="Unassembled WGS sequence"/>
</dbReference>
<evidence type="ECO:0000313" key="1">
    <source>
        <dbReference type="EMBL" id="ETK73299.1"/>
    </source>
</evidence>